<evidence type="ECO:0000313" key="4">
    <source>
        <dbReference type="EMBL" id="KAK5575780.1"/>
    </source>
</evidence>
<dbReference type="PANTHER" id="PTHR13489">
    <property type="entry name" value="MINI-CHROMOSOME MAINTENANCE COMPLEX-BINDING PROTEIN"/>
    <property type="match status" value="1"/>
</dbReference>
<comment type="caution">
    <text evidence="4">The sequence shown here is derived from an EMBL/GenBank/DDBJ whole genome shotgun (WGS) entry which is preliminary data.</text>
</comment>
<accession>A0AAN7YX42</accession>
<evidence type="ECO:0000256" key="3">
    <source>
        <dbReference type="SAM" id="MobiDB-lite"/>
    </source>
</evidence>
<dbReference type="EMBL" id="JAVFKY010000005">
    <property type="protein sequence ID" value="KAK5575780.1"/>
    <property type="molecule type" value="Genomic_DNA"/>
</dbReference>
<feature type="compositionally biased region" description="Basic and acidic residues" evidence="3">
    <location>
        <begin position="176"/>
        <end position="207"/>
    </location>
</feature>
<keyword evidence="5" id="KW-1185">Reference proteome</keyword>
<dbReference type="Proteomes" id="UP001344447">
    <property type="component" value="Unassembled WGS sequence"/>
</dbReference>
<feature type="compositionally biased region" description="Low complexity" evidence="3">
    <location>
        <begin position="208"/>
        <end position="223"/>
    </location>
</feature>
<organism evidence="4 5">
    <name type="scientific">Dictyostelium firmibasis</name>
    <dbReference type="NCBI Taxonomy" id="79012"/>
    <lineage>
        <taxon>Eukaryota</taxon>
        <taxon>Amoebozoa</taxon>
        <taxon>Evosea</taxon>
        <taxon>Eumycetozoa</taxon>
        <taxon>Dictyostelia</taxon>
        <taxon>Dictyosteliales</taxon>
        <taxon>Dictyosteliaceae</taxon>
        <taxon>Dictyostelium</taxon>
    </lineage>
</organism>
<dbReference type="AlphaFoldDB" id="A0AAN7YX42"/>
<reference evidence="4 5" key="1">
    <citation type="submission" date="2023-11" db="EMBL/GenBank/DDBJ databases">
        <title>Dfirmibasis_genome.</title>
        <authorList>
            <person name="Edelbroek B."/>
            <person name="Kjellin J."/>
            <person name="Jerlstrom-Hultqvist J."/>
            <person name="Soderbom F."/>
        </authorList>
    </citation>
    <scope>NUCLEOTIDE SEQUENCE [LARGE SCALE GENOMIC DNA]</scope>
    <source>
        <strain evidence="4 5">TNS-C-14</strain>
    </source>
</reference>
<dbReference type="GO" id="GO:0003682">
    <property type="term" value="F:chromatin binding"/>
    <property type="evidence" value="ECO:0007669"/>
    <property type="project" value="TreeGrafter"/>
</dbReference>
<feature type="compositionally biased region" description="Polar residues" evidence="3">
    <location>
        <begin position="160"/>
        <end position="170"/>
    </location>
</feature>
<feature type="region of interest" description="Disordered" evidence="3">
    <location>
        <begin position="156"/>
        <end position="223"/>
    </location>
</feature>
<dbReference type="GO" id="GO:0005634">
    <property type="term" value="C:nucleus"/>
    <property type="evidence" value="ECO:0007669"/>
    <property type="project" value="UniProtKB-SubCell"/>
</dbReference>
<evidence type="ECO:0000256" key="2">
    <source>
        <dbReference type="ARBA" id="ARBA00023242"/>
    </source>
</evidence>
<evidence type="ECO:0008006" key="6">
    <source>
        <dbReference type="Google" id="ProtNLM"/>
    </source>
</evidence>
<sequence>MAEINNNNNNNNNNIDFDKNEYLNKPMNVVDKLFELNQDNLNNGTVYKNFENIISEDQIYKSIPLVSTINQCDLNNGKLVKIRCMIQDIFDPQFCPTFNKIKNIKTNKIRLEASKYKDRINLSDDEELIFDSFDSSPFDKLTLYCIPIPCENKWVDKNNNDSLPQPSLSSNKKKRNMDDADMKNENDDEDIKKPKDEITTTTEDSKKSTINNNKKNNGTTTTKTTTSKIDINKIFNYPIPIDSNDENNIKTPFIVNIYDDDVVLDENGKPLTFKINEIIEFIGVVAQFDPTLQQQSFSSSNQVDDETPIIDLMSMLDVDEISTIPDTLIPQFHVITYRYLDPYKLNHLNPFSKISTTVTSINDNNLIIREELIKFINRFIVDELLSEYLLFHLISKVYSFTSGLCIGNFSMNISIPNDEEFQRLPELIERLYEILLPRSYRFSMTLENLNDMDVVPYKDYDRNRIVSGLLQLPKSSNLILDETLLTEGKVEPQGIKALNALNTLSIQQKVEYDFKFHPIEIQTDIPTISISFGKSLIKGETQISINKSIKLPTINEISQQLKQDYSDNDKLDQFRNYINHCKNLTFKISSSNDSADNHHNDDATHFIQEDFVKSRQLDPKMTTDVFHYWLTLSRLIALSYKDQYIKIDKWDMMKSLEEKRKLTIN</sequence>
<dbReference type="InterPro" id="IPR019140">
    <property type="entry name" value="MCM_complex-bd"/>
</dbReference>
<evidence type="ECO:0000256" key="1">
    <source>
        <dbReference type="ARBA" id="ARBA00004123"/>
    </source>
</evidence>
<protein>
    <recommendedName>
        <fullName evidence="6">Mini-chromosome maintenance complex-binding protein</fullName>
    </recommendedName>
</protein>
<gene>
    <name evidence="4" type="ORF">RB653_006914</name>
</gene>
<proteinExistence type="predicted"/>
<dbReference type="Pfam" id="PF09739">
    <property type="entry name" value="MCM_bind"/>
    <property type="match status" value="1"/>
</dbReference>
<dbReference type="PANTHER" id="PTHR13489:SF0">
    <property type="entry name" value="MINI-CHROMOSOME MAINTENANCE COMPLEX-BINDING PROTEIN"/>
    <property type="match status" value="1"/>
</dbReference>
<name>A0AAN7YX42_9MYCE</name>
<evidence type="ECO:0000313" key="5">
    <source>
        <dbReference type="Proteomes" id="UP001344447"/>
    </source>
</evidence>
<dbReference type="GO" id="GO:0006261">
    <property type="term" value="P:DNA-templated DNA replication"/>
    <property type="evidence" value="ECO:0007669"/>
    <property type="project" value="TreeGrafter"/>
</dbReference>
<comment type="subcellular location">
    <subcellularLocation>
        <location evidence="1">Nucleus</location>
    </subcellularLocation>
</comment>
<keyword evidence="2" id="KW-0539">Nucleus</keyword>